<evidence type="ECO:0000256" key="1">
    <source>
        <dbReference type="SAM" id="Phobius"/>
    </source>
</evidence>
<protein>
    <submittedName>
        <fullName evidence="2">Uncharacterized protein</fullName>
    </submittedName>
</protein>
<comment type="caution">
    <text evidence="2">The sequence shown here is derived from an EMBL/GenBank/DDBJ whole genome shotgun (WGS) entry which is preliminary data.</text>
</comment>
<proteinExistence type="predicted"/>
<evidence type="ECO:0000313" key="2">
    <source>
        <dbReference type="EMBL" id="KRM62801.1"/>
    </source>
</evidence>
<keyword evidence="1" id="KW-1133">Transmembrane helix</keyword>
<feature type="transmembrane region" description="Helical" evidence="1">
    <location>
        <begin position="28"/>
        <end position="48"/>
    </location>
</feature>
<dbReference type="STRING" id="1423813.FC26_GL001232"/>
<reference evidence="2 3" key="1">
    <citation type="journal article" date="2015" name="Genome Announc.">
        <title>Expanding the biotechnology potential of lactobacilli through comparative genomics of 213 strains and associated genera.</title>
        <authorList>
            <person name="Sun Z."/>
            <person name="Harris H.M."/>
            <person name="McCann A."/>
            <person name="Guo C."/>
            <person name="Argimon S."/>
            <person name="Zhang W."/>
            <person name="Yang X."/>
            <person name="Jeffery I.B."/>
            <person name="Cooney J.C."/>
            <person name="Kagawa T.F."/>
            <person name="Liu W."/>
            <person name="Song Y."/>
            <person name="Salvetti E."/>
            <person name="Wrobel A."/>
            <person name="Rasinkangas P."/>
            <person name="Parkhill J."/>
            <person name="Rea M.C."/>
            <person name="O'Sullivan O."/>
            <person name="Ritari J."/>
            <person name="Douillard F.P."/>
            <person name="Paul Ross R."/>
            <person name="Yang R."/>
            <person name="Briner A.E."/>
            <person name="Felis G.E."/>
            <person name="de Vos W.M."/>
            <person name="Barrangou R."/>
            <person name="Klaenhammer T.R."/>
            <person name="Caufield P.W."/>
            <person name="Cui Y."/>
            <person name="Zhang H."/>
            <person name="O'Toole P.W."/>
        </authorList>
    </citation>
    <scope>NUCLEOTIDE SEQUENCE [LARGE SCALE GENOMIC DNA]</scope>
    <source>
        <strain evidence="2 3">DSM 20634</strain>
    </source>
</reference>
<keyword evidence="1" id="KW-0812">Transmembrane</keyword>
<organism evidence="2 3">
    <name type="scientific">Paucilactobacillus vaccinostercus DSM 20634</name>
    <dbReference type="NCBI Taxonomy" id="1423813"/>
    <lineage>
        <taxon>Bacteria</taxon>
        <taxon>Bacillati</taxon>
        <taxon>Bacillota</taxon>
        <taxon>Bacilli</taxon>
        <taxon>Lactobacillales</taxon>
        <taxon>Lactobacillaceae</taxon>
        <taxon>Paucilactobacillus</taxon>
    </lineage>
</organism>
<sequence>MIVMTREMIFDQLDRTIRKMRTIRMFQVLFDCAVVYGIICVIVDGTRVTLFNQTMVQNNAMIVVLLIGAIDLCLAVIRRNYRSTGMQLSQQFTGRLSDQEMQLVRALERF</sequence>
<evidence type="ECO:0000313" key="3">
    <source>
        <dbReference type="Proteomes" id="UP000051733"/>
    </source>
</evidence>
<keyword evidence="1" id="KW-0472">Membrane</keyword>
<dbReference type="PATRIC" id="fig|1423813.3.peg.1254"/>
<feature type="transmembrane region" description="Helical" evidence="1">
    <location>
        <begin position="60"/>
        <end position="77"/>
    </location>
</feature>
<dbReference type="Proteomes" id="UP000051733">
    <property type="component" value="Unassembled WGS sequence"/>
</dbReference>
<gene>
    <name evidence="2" type="ORF">FC26_GL001232</name>
</gene>
<dbReference type="AlphaFoldDB" id="A0A0R2A5V3"/>
<dbReference type="EMBL" id="AYYY01000001">
    <property type="protein sequence ID" value="KRM62801.1"/>
    <property type="molecule type" value="Genomic_DNA"/>
</dbReference>
<name>A0A0R2A5V3_9LACO</name>
<accession>A0A0R2A5V3</accession>
<keyword evidence="3" id="KW-1185">Reference proteome</keyword>